<evidence type="ECO:0000256" key="4">
    <source>
        <dbReference type="ARBA" id="ARBA00023163"/>
    </source>
</evidence>
<sequence>MTTISSTSRRGLLFSFKSSKLSSVPSRARAQCCNSMELQFQQGHEQEYDHEHLISIPIAKAGSRTFRGRSGAKGAHNGAGNAAKFVGVRQRPSGRWVAEIKDTTQKIRMWLGTFETAEEAARAYDEAACLLRGSNTRTNFITHVSSNSPLASRIRNLLNHKKPKKQSSSSSSSSSVSPTSVAPAACSSISATSNSTATKSTTASTSSTASYDLIETKIHVFDDDYRPDMSHCSIKDFDSGASSVPDLSWFQVPGNDRFCFPHDLMELPKQMALSESVSTEELTEFDRMKVERQISASLYAINGVHEYLETVHEPSDGLWDLPPLCQLFCKN</sequence>
<comment type="similarity">
    <text evidence="6">Belongs to the AP2/ERF transcription factor family. ERF subfamily.</text>
</comment>
<keyword evidence="9" id="KW-1185">Reference proteome</keyword>
<dbReference type="CDD" id="cd00018">
    <property type="entry name" value="AP2"/>
    <property type="match status" value="1"/>
</dbReference>
<dbReference type="SUPFAM" id="SSF54171">
    <property type="entry name" value="DNA-binding domain"/>
    <property type="match status" value="1"/>
</dbReference>
<evidence type="ECO:0000256" key="2">
    <source>
        <dbReference type="ARBA" id="ARBA00023015"/>
    </source>
</evidence>
<gene>
    <name evidence="8" type="ORF">H6P81_010282</name>
</gene>
<dbReference type="AlphaFoldDB" id="A0AAV7ERN6"/>
<comment type="subcellular location">
    <subcellularLocation>
        <location evidence="1">Nucleus</location>
    </subcellularLocation>
</comment>
<protein>
    <recommendedName>
        <fullName evidence="7">AP2/ERF domain-containing protein</fullName>
    </recommendedName>
</protein>
<keyword evidence="2" id="KW-0805">Transcription regulation</keyword>
<keyword evidence="4" id="KW-0804">Transcription</keyword>
<evidence type="ECO:0000256" key="3">
    <source>
        <dbReference type="ARBA" id="ARBA00023125"/>
    </source>
</evidence>
<dbReference type="SMART" id="SM00380">
    <property type="entry name" value="AP2"/>
    <property type="match status" value="1"/>
</dbReference>
<evidence type="ECO:0000313" key="9">
    <source>
        <dbReference type="Proteomes" id="UP000825729"/>
    </source>
</evidence>
<dbReference type="PANTHER" id="PTHR31194:SF1">
    <property type="entry name" value="ETHYLENE-RESPONSIVE TRANSCRIPTION FACTOR ERN2"/>
    <property type="match status" value="1"/>
</dbReference>
<name>A0AAV7ERN6_ARIFI</name>
<feature type="domain" description="AP2/ERF" evidence="7">
    <location>
        <begin position="84"/>
        <end position="141"/>
    </location>
</feature>
<dbReference type="FunFam" id="3.30.730.10:FF:000005">
    <property type="entry name" value="ethylene-responsive transcription factor RAP2-11"/>
    <property type="match status" value="1"/>
</dbReference>
<dbReference type="GO" id="GO:0003700">
    <property type="term" value="F:DNA-binding transcription factor activity"/>
    <property type="evidence" value="ECO:0007669"/>
    <property type="project" value="InterPro"/>
</dbReference>
<keyword evidence="5" id="KW-0539">Nucleus</keyword>
<reference evidence="8 9" key="1">
    <citation type="submission" date="2021-07" db="EMBL/GenBank/DDBJ databases">
        <title>The Aristolochia fimbriata genome: insights into angiosperm evolution, floral development and chemical biosynthesis.</title>
        <authorList>
            <person name="Jiao Y."/>
        </authorList>
    </citation>
    <scope>NUCLEOTIDE SEQUENCE [LARGE SCALE GENOMIC DNA]</scope>
    <source>
        <strain evidence="8">IBCAS-2021</strain>
        <tissue evidence="8">Leaf</tissue>
    </source>
</reference>
<evidence type="ECO:0000256" key="5">
    <source>
        <dbReference type="ARBA" id="ARBA00023242"/>
    </source>
</evidence>
<proteinExistence type="inferred from homology"/>
<dbReference type="InterPro" id="IPR001471">
    <property type="entry name" value="AP2/ERF_dom"/>
</dbReference>
<evidence type="ECO:0000259" key="7">
    <source>
        <dbReference type="PROSITE" id="PS51032"/>
    </source>
</evidence>
<dbReference type="EMBL" id="JAINDJ010000004">
    <property type="protein sequence ID" value="KAG9450317.1"/>
    <property type="molecule type" value="Genomic_DNA"/>
</dbReference>
<dbReference type="Gene3D" id="3.30.730.10">
    <property type="entry name" value="AP2/ERF domain"/>
    <property type="match status" value="1"/>
</dbReference>
<dbReference type="Pfam" id="PF00847">
    <property type="entry name" value="AP2"/>
    <property type="match status" value="1"/>
</dbReference>
<evidence type="ECO:0000256" key="6">
    <source>
        <dbReference type="ARBA" id="ARBA00024343"/>
    </source>
</evidence>
<dbReference type="GO" id="GO:0003677">
    <property type="term" value="F:DNA binding"/>
    <property type="evidence" value="ECO:0007669"/>
    <property type="project" value="UniProtKB-KW"/>
</dbReference>
<dbReference type="PRINTS" id="PR00367">
    <property type="entry name" value="ETHRSPELEMNT"/>
</dbReference>
<dbReference type="InterPro" id="IPR050913">
    <property type="entry name" value="AP2/ERF_ERF"/>
</dbReference>
<comment type="caution">
    <text evidence="8">The sequence shown here is derived from an EMBL/GenBank/DDBJ whole genome shotgun (WGS) entry which is preliminary data.</text>
</comment>
<keyword evidence="3" id="KW-0238">DNA-binding</keyword>
<evidence type="ECO:0000313" key="8">
    <source>
        <dbReference type="EMBL" id="KAG9450317.1"/>
    </source>
</evidence>
<dbReference type="InterPro" id="IPR036955">
    <property type="entry name" value="AP2/ERF_dom_sf"/>
</dbReference>
<accession>A0AAV7ERN6</accession>
<dbReference type="GO" id="GO:0005634">
    <property type="term" value="C:nucleus"/>
    <property type="evidence" value="ECO:0007669"/>
    <property type="project" value="UniProtKB-SubCell"/>
</dbReference>
<dbReference type="PROSITE" id="PS51032">
    <property type="entry name" value="AP2_ERF"/>
    <property type="match status" value="1"/>
</dbReference>
<dbReference type="Proteomes" id="UP000825729">
    <property type="component" value="Unassembled WGS sequence"/>
</dbReference>
<organism evidence="8 9">
    <name type="scientific">Aristolochia fimbriata</name>
    <name type="common">White veined hardy Dutchman's pipe vine</name>
    <dbReference type="NCBI Taxonomy" id="158543"/>
    <lineage>
        <taxon>Eukaryota</taxon>
        <taxon>Viridiplantae</taxon>
        <taxon>Streptophyta</taxon>
        <taxon>Embryophyta</taxon>
        <taxon>Tracheophyta</taxon>
        <taxon>Spermatophyta</taxon>
        <taxon>Magnoliopsida</taxon>
        <taxon>Magnoliidae</taxon>
        <taxon>Piperales</taxon>
        <taxon>Aristolochiaceae</taxon>
        <taxon>Aristolochia</taxon>
    </lineage>
</organism>
<dbReference type="PANTHER" id="PTHR31194">
    <property type="entry name" value="SHN SHINE , DNA BINDING / TRANSCRIPTION FACTOR"/>
    <property type="match status" value="1"/>
</dbReference>
<evidence type="ECO:0000256" key="1">
    <source>
        <dbReference type="ARBA" id="ARBA00004123"/>
    </source>
</evidence>
<dbReference type="InterPro" id="IPR016177">
    <property type="entry name" value="DNA-bd_dom_sf"/>
</dbReference>